<accession>A0A1H8WRN3</accession>
<reference evidence="3" key="1">
    <citation type="submission" date="2016-10" db="EMBL/GenBank/DDBJ databases">
        <authorList>
            <person name="Varghese N."/>
            <person name="Submissions S."/>
        </authorList>
    </citation>
    <scope>NUCLEOTIDE SEQUENCE [LARGE SCALE GENOMIC DNA]</scope>
    <source>
        <strain evidence="3">IBRC-M 10043</strain>
    </source>
</reference>
<dbReference type="OrthoDB" id="379472at2157"/>
<evidence type="ECO:0000313" key="3">
    <source>
        <dbReference type="Proteomes" id="UP000198775"/>
    </source>
</evidence>
<dbReference type="AlphaFoldDB" id="A0A1H8WRN3"/>
<protein>
    <recommendedName>
        <fullName evidence="4">MarR family protein</fullName>
    </recommendedName>
</protein>
<evidence type="ECO:0000313" key="2">
    <source>
        <dbReference type="EMBL" id="SEP30340.1"/>
    </source>
</evidence>
<dbReference type="EMBL" id="FOCX01000072">
    <property type="protein sequence ID" value="SEP30340.1"/>
    <property type="molecule type" value="Genomic_DNA"/>
</dbReference>
<feature type="compositionally biased region" description="Basic and acidic residues" evidence="1">
    <location>
        <begin position="60"/>
        <end position="69"/>
    </location>
</feature>
<feature type="region of interest" description="Disordered" evidence="1">
    <location>
        <begin position="59"/>
        <end position="94"/>
    </location>
</feature>
<gene>
    <name evidence="2" type="ORF">SAMN05216388_10723</name>
</gene>
<dbReference type="Gene3D" id="1.10.10.10">
    <property type="entry name" value="Winged helix-like DNA-binding domain superfamily/Winged helix DNA-binding domain"/>
    <property type="match status" value="1"/>
</dbReference>
<dbReference type="Proteomes" id="UP000198775">
    <property type="component" value="Unassembled WGS sequence"/>
</dbReference>
<evidence type="ECO:0008006" key="4">
    <source>
        <dbReference type="Google" id="ProtNLM"/>
    </source>
</evidence>
<feature type="compositionally biased region" description="Polar residues" evidence="1">
    <location>
        <begin position="74"/>
        <end position="94"/>
    </location>
</feature>
<dbReference type="RefSeq" id="WP_092665087.1">
    <property type="nucleotide sequence ID" value="NZ_FOCX01000072.1"/>
</dbReference>
<sequence>MSVKIPGDVKDLSPTARLVHAVLDDAGPLAREEIEDRTGAARRTVNKVLATLRAEGLATAHEHPNDARRKLYSISKTSPPVLQAPQLPSSGRSR</sequence>
<organism evidence="2 3">
    <name type="scientific">Halorientalis persicus</name>
    <dbReference type="NCBI Taxonomy" id="1367881"/>
    <lineage>
        <taxon>Archaea</taxon>
        <taxon>Methanobacteriati</taxon>
        <taxon>Methanobacteriota</taxon>
        <taxon>Stenosarchaea group</taxon>
        <taxon>Halobacteria</taxon>
        <taxon>Halobacteriales</taxon>
        <taxon>Haloarculaceae</taxon>
        <taxon>Halorientalis</taxon>
    </lineage>
</organism>
<keyword evidence="3" id="KW-1185">Reference proteome</keyword>
<proteinExistence type="predicted"/>
<dbReference type="InterPro" id="IPR036390">
    <property type="entry name" value="WH_DNA-bd_sf"/>
</dbReference>
<name>A0A1H8WRN3_9EURY</name>
<dbReference type="InterPro" id="IPR036388">
    <property type="entry name" value="WH-like_DNA-bd_sf"/>
</dbReference>
<dbReference type="SUPFAM" id="SSF46785">
    <property type="entry name" value="Winged helix' DNA-binding domain"/>
    <property type="match status" value="1"/>
</dbReference>
<evidence type="ECO:0000256" key="1">
    <source>
        <dbReference type="SAM" id="MobiDB-lite"/>
    </source>
</evidence>